<dbReference type="AlphaFoldDB" id="A0A8X6UUM0"/>
<accession>A0A8X6UUM0</accession>
<reference evidence="2" key="1">
    <citation type="submission" date="2020-08" db="EMBL/GenBank/DDBJ databases">
        <title>Multicomponent nature underlies the extraordinary mechanical properties of spider dragline silk.</title>
        <authorList>
            <person name="Kono N."/>
            <person name="Nakamura H."/>
            <person name="Mori M."/>
            <person name="Yoshida Y."/>
            <person name="Ohtoshi R."/>
            <person name="Malay A.D."/>
            <person name="Moran D.A.P."/>
            <person name="Tomita M."/>
            <person name="Numata K."/>
            <person name="Arakawa K."/>
        </authorList>
    </citation>
    <scope>NUCLEOTIDE SEQUENCE</scope>
</reference>
<keyword evidence="1" id="KW-1133">Transmembrane helix</keyword>
<keyword evidence="1" id="KW-0812">Transmembrane</keyword>
<feature type="transmembrane region" description="Helical" evidence="1">
    <location>
        <begin position="69"/>
        <end position="94"/>
    </location>
</feature>
<evidence type="ECO:0000313" key="2">
    <source>
        <dbReference type="EMBL" id="GFU52470.1"/>
    </source>
</evidence>
<protein>
    <submittedName>
        <fullName evidence="2">Uncharacterized protein</fullName>
    </submittedName>
</protein>
<evidence type="ECO:0000313" key="3">
    <source>
        <dbReference type="Proteomes" id="UP000887013"/>
    </source>
</evidence>
<comment type="caution">
    <text evidence="2">The sequence shown here is derived from an EMBL/GenBank/DDBJ whole genome shotgun (WGS) entry which is preliminary data.</text>
</comment>
<keyword evidence="1" id="KW-0472">Membrane</keyword>
<organism evidence="2 3">
    <name type="scientific">Nephila pilipes</name>
    <name type="common">Giant wood spider</name>
    <name type="synonym">Nephila maculata</name>
    <dbReference type="NCBI Taxonomy" id="299642"/>
    <lineage>
        <taxon>Eukaryota</taxon>
        <taxon>Metazoa</taxon>
        <taxon>Ecdysozoa</taxon>
        <taxon>Arthropoda</taxon>
        <taxon>Chelicerata</taxon>
        <taxon>Arachnida</taxon>
        <taxon>Araneae</taxon>
        <taxon>Araneomorphae</taxon>
        <taxon>Entelegynae</taxon>
        <taxon>Araneoidea</taxon>
        <taxon>Nephilidae</taxon>
        <taxon>Nephila</taxon>
    </lineage>
</organism>
<feature type="transmembrane region" description="Helical" evidence="1">
    <location>
        <begin position="100"/>
        <end position="119"/>
    </location>
</feature>
<name>A0A8X6UUM0_NEPPI</name>
<dbReference type="EMBL" id="BMAW01038537">
    <property type="protein sequence ID" value="GFU52470.1"/>
    <property type="molecule type" value="Genomic_DNA"/>
</dbReference>
<gene>
    <name evidence="2" type="ORF">NPIL_64301</name>
</gene>
<keyword evidence="3" id="KW-1185">Reference proteome</keyword>
<dbReference type="Proteomes" id="UP000887013">
    <property type="component" value="Unassembled WGS sequence"/>
</dbReference>
<proteinExistence type="predicted"/>
<evidence type="ECO:0000256" key="1">
    <source>
        <dbReference type="SAM" id="Phobius"/>
    </source>
</evidence>
<sequence length="133" mass="15193">MEDLVEIPTACQEQETVRIWLVGKLDPKLMGNGLLLLEIMRNLNEIPEECLVPLHPTLFRNTLFECSKIYTVVTSICFVCIKISLCNFSIWKWILYVSPPYIFGVISGLVICENEKLFLGKTLRNGRKSSGRV</sequence>